<feature type="coiled-coil region" evidence="1">
    <location>
        <begin position="86"/>
        <end position="152"/>
    </location>
</feature>
<evidence type="ECO:0000313" key="3">
    <source>
        <dbReference type="EMBL" id="SEF88850.1"/>
    </source>
</evidence>
<keyword evidence="1" id="KW-0175">Coiled coil</keyword>
<organism evidence="3 4">
    <name type="scientific">Marinobacterium lutimaris</name>
    <dbReference type="NCBI Taxonomy" id="568106"/>
    <lineage>
        <taxon>Bacteria</taxon>
        <taxon>Pseudomonadati</taxon>
        <taxon>Pseudomonadota</taxon>
        <taxon>Gammaproteobacteria</taxon>
        <taxon>Oceanospirillales</taxon>
        <taxon>Oceanospirillaceae</taxon>
        <taxon>Marinobacterium</taxon>
    </lineage>
</organism>
<gene>
    <name evidence="3" type="ORF">SAMN05444390_101791</name>
</gene>
<dbReference type="OrthoDB" id="583532at2"/>
<dbReference type="Proteomes" id="UP000236745">
    <property type="component" value="Unassembled WGS sequence"/>
</dbReference>
<dbReference type="AlphaFoldDB" id="A0A1H5VNQ2"/>
<evidence type="ECO:0000256" key="1">
    <source>
        <dbReference type="SAM" id="Coils"/>
    </source>
</evidence>
<proteinExistence type="predicted"/>
<evidence type="ECO:0000313" key="4">
    <source>
        <dbReference type="Proteomes" id="UP000236745"/>
    </source>
</evidence>
<evidence type="ECO:0000259" key="2">
    <source>
        <dbReference type="Pfam" id="PF11740"/>
    </source>
</evidence>
<sequence>MTQTVGTREKVFTAADMLLEQGIRPTQQAVREQIGSGSLTTINKALNDWWKTLGERITRQQQHPELPEPVLNIANQLWDRALAYAENRFEEQRQQLLQRESELRGEIERTEHGGHQALKDLQSQNGRLLDRCEALANEKHELEHKLLKTDEQTYRLTQQLDEVRAKLKQSEQMHSGGQGGEALIEARVRLSIQDEELARLRNRNDELNRENAMLRQQLQKPA</sequence>
<name>A0A1H5VNQ2_9GAMM</name>
<dbReference type="RefSeq" id="WP_104001747.1">
    <property type="nucleotide sequence ID" value="NZ_FNVQ01000001.1"/>
</dbReference>
<accession>A0A1H5VNQ2</accession>
<protein>
    <submittedName>
        <fullName evidence="3">Replication region DNA-binding N-term</fullName>
    </submittedName>
</protein>
<feature type="domain" description="KfrA N-terminal DNA-binding" evidence="2">
    <location>
        <begin position="7"/>
        <end position="110"/>
    </location>
</feature>
<dbReference type="GO" id="GO:0003677">
    <property type="term" value="F:DNA binding"/>
    <property type="evidence" value="ECO:0007669"/>
    <property type="project" value="UniProtKB-KW"/>
</dbReference>
<keyword evidence="3" id="KW-0238">DNA-binding</keyword>
<feature type="coiled-coil region" evidence="1">
    <location>
        <begin position="183"/>
        <end position="217"/>
    </location>
</feature>
<reference evidence="3 4" key="1">
    <citation type="submission" date="2016-10" db="EMBL/GenBank/DDBJ databases">
        <authorList>
            <person name="de Groot N.N."/>
        </authorList>
    </citation>
    <scope>NUCLEOTIDE SEQUENCE [LARGE SCALE GENOMIC DNA]</scope>
    <source>
        <strain evidence="3 4">DSM 22012</strain>
    </source>
</reference>
<keyword evidence="4" id="KW-1185">Reference proteome</keyword>
<dbReference type="EMBL" id="FNVQ01000001">
    <property type="protein sequence ID" value="SEF88850.1"/>
    <property type="molecule type" value="Genomic_DNA"/>
</dbReference>
<dbReference type="Pfam" id="PF11740">
    <property type="entry name" value="KfrA_N"/>
    <property type="match status" value="1"/>
</dbReference>
<dbReference type="InterPro" id="IPR021104">
    <property type="entry name" value="KfrA_DNA-bd_N"/>
</dbReference>